<dbReference type="AlphaFoldDB" id="A0A6L7A794"/>
<protein>
    <submittedName>
        <fullName evidence="1">Uncharacterized protein</fullName>
    </submittedName>
</protein>
<dbReference type="Proteomes" id="UP000478636">
    <property type="component" value="Unassembled WGS sequence"/>
</dbReference>
<sequence length="69" mass="8105">MAYATYENTVEKLKKHRITIRGIALIGYENQHRYQPDLTLEQYVLLKAIASGDGFFMFFRSQKKQSEDC</sequence>
<dbReference type="EMBL" id="WSZI01000016">
    <property type="protein sequence ID" value="MWN21527.1"/>
    <property type="molecule type" value="Genomic_DNA"/>
</dbReference>
<organism evidence="1 2">
    <name type="scientific">Leuconostoc lactis</name>
    <dbReference type="NCBI Taxonomy" id="1246"/>
    <lineage>
        <taxon>Bacteria</taxon>
        <taxon>Bacillati</taxon>
        <taxon>Bacillota</taxon>
        <taxon>Bacilli</taxon>
        <taxon>Lactobacillales</taxon>
        <taxon>Lactobacillaceae</taxon>
        <taxon>Leuconostoc</taxon>
    </lineage>
</organism>
<name>A0A6L7A794_LEULA</name>
<evidence type="ECO:0000313" key="1">
    <source>
        <dbReference type="EMBL" id="MWN21527.1"/>
    </source>
</evidence>
<gene>
    <name evidence="1" type="ORF">GQS40_09460</name>
</gene>
<reference evidence="1 2" key="1">
    <citation type="submission" date="2019-12" db="EMBL/GenBank/DDBJ databases">
        <title>Complete genome sequence of Leuconostoc lactis strain AVN1 provides insights into metabolic potential.</title>
        <authorList>
            <person name="Besrour N."/>
            <person name="Najjari A."/>
            <person name="Fhoula I."/>
            <person name="Jaballah S."/>
            <person name="Klibi N."/>
            <person name="Ouzari H.I."/>
        </authorList>
    </citation>
    <scope>NUCLEOTIDE SEQUENCE [LARGE SCALE GENOMIC DNA]</scope>
    <source>
        <strain evidence="1 2">AVN1</strain>
    </source>
</reference>
<evidence type="ECO:0000313" key="2">
    <source>
        <dbReference type="Proteomes" id="UP000478636"/>
    </source>
</evidence>
<proteinExistence type="predicted"/>
<comment type="caution">
    <text evidence="1">The sequence shown here is derived from an EMBL/GenBank/DDBJ whole genome shotgun (WGS) entry which is preliminary data.</text>
</comment>
<accession>A0A6L7A794</accession>